<name>A0ACC0JWM4_CHOFU</name>
<dbReference type="EMBL" id="CM046112">
    <property type="protein sequence ID" value="KAI8428534.1"/>
    <property type="molecule type" value="Genomic_DNA"/>
</dbReference>
<dbReference type="Proteomes" id="UP001064048">
    <property type="component" value="Chromosome 12"/>
</dbReference>
<comment type="caution">
    <text evidence="1">The sequence shown here is derived from an EMBL/GenBank/DDBJ whole genome shotgun (WGS) entry which is preliminary data.</text>
</comment>
<keyword evidence="2" id="KW-1185">Reference proteome</keyword>
<accession>A0ACC0JWM4</accession>
<proteinExistence type="predicted"/>
<protein>
    <submittedName>
        <fullName evidence="1">Uncharacterized protein</fullName>
    </submittedName>
</protein>
<evidence type="ECO:0000313" key="1">
    <source>
        <dbReference type="EMBL" id="KAI8428534.1"/>
    </source>
</evidence>
<sequence>MLRTLTINLTRCRRTSIADSFFSKYCRHSSGTVYSKTTQPVKIVKAMAVDKSNFLLPNNQRFVELDSSQAFNNLTTQEKLYAHYLSQAAWNGGLIVLVQTSPESPRIFSLLHRIFVAEPLSELKQSALRAGATEDDFQAFLVYAGGLFANSGNYKGFGDTKFIPNLSKESFEVIVKASKAYENDNLHITKLWQNTQNAIYSLAPRLTSLGLSDKGVTTYFSSNCTKEDSDLVNDWLKTKRIEAYICRTFKSNADDGLPLYTIHYASVESTPKPPLTMEKEKYKNAYFQVTRGDYSPLLRLACNNLSEAIKYAANDNEKNMLKHYEHSFKEGSLDEHKEGSRYWIKNKGPIIETYQGFIETYRDPSGQRGEFEGFVAMVNKEMSKKFGSLVEGAEQFIKLLPWGADLEKDTFLRPDFTSLDVLTFSGSGIPAGINIPNYDDIRQNEGFKNVSLGNVIPAAYKESVIPFLNDADKQLLEKYRVPAFEVQVGLHELLGHGSGKLLRQEADGTFNFDKEKVKNPLTGKPIESWYTEGETYDSKFTTLGSAFEECRAEAVGLYLSLVPEILKVFGYEGEEAENVTYVNWLSLLWNGAAKATEMYQPSTKTWLQPRGDYTSAERANASLTPSPSPRRSKSSGLRGVISLGDTRGCANAHARARFVLMRLLELEGDGILTVTEAEPGKNLLLTLQKDRLATDGKKIIGEFLVKLQTLKATGDIAGAEALFDKYSRLDGPWARWRDIVMMHKQPRNIFVQPNTVHKGDEVELKRYPANAEGMVSSWVDRFPSTNVDDILEQLGEADKPHFAELEPLLDV</sequence>
<organism evidence="1 2">
    <name type="scientific">Choristoneura fumiferana</name>
    <name type="common">Spruce budworm moth</name>
    <name type="synonym">Archips fumiferana</name>
    <dbReference type="NCBI Taxonomy" id="7141"/>
    <lineage>
        <taxon>Eukaryota</taxon>
        <taxon>Metazoa</taxon>
        <taxon>Ecdysozoa</taxon>
        <taxon>Arthropoda</taxon>
        <taxon>Hexapoda</taxon>
        <taxon>Insecta</taxon>
        <taxon>Pterygota</taxon>
        <taxon>Neoptera</taxon>
        <taxon>Endopterygota</taxon>
        <taxon>Lepidoptera</taxon>
        <taxon>Glossata</taxon>
        <taxon>Ditrysia</taxon>
        <taxon>Tortricoidea</taxon>
        <taxon>Tortricidae</taxon>
        <taxon>Tortricinae</taxon>
        <taxon>Choristoneura</taxon>
    </lineage>
</organism>
<gene>
    <name evidence="1" type="ORF">MSG28_007303</name>
</gene>
<evidence type="ECO:0000313" key="2">
    <source>
        <dbReference type="Proteomes" id="UP001064048"/>
    </source>
</evidence>
<reference evidence="1 2" key="1">
    <citation type="journal article" date="2022" name="Genome Biol. Evol.">
        <title>The Spruce Budworm Genome: Reconstructing the Evolutionary History of Antifreeze Proteins.</title>
        <authorList>
            <person name="Beliveau C."/>
            <person name="Gagne P."/>
            <person name="Picq S."/>
            <person name="Vernygora O."/>
            <person name="Keeling C.I."/>
            <person name="Pinkney K."/>
            <person name="Doucet D."/>
            <person name="Wen F."/>
            <person name="Johnston J.S."/>
            <person name="Maaroufi H."/>
            <person name="Boyle B."/>
            <person name="Laroche J."/>
            <person name="Dewar K."/>
            <person name="Juretic N."/>
            <person name="Blackburn G."/>
            <person name="Nisole A."/>
            <person name="Brunet B."/>
            <person name="Brandao M."/>
            <person name="Lumley L."/>
            <person name="Duan J."/>
            <person name="Quan G."/>
            <person name="Lucarotti C.J."/>
            <person name="Roe A.D."/>
            <person name="Sperling F.A.H."/>
            <person name="Levesque R.C."/>
            <person name="Cusson M."/>
        </authorList>
    </citation>
    <scope>NUCLEOTIDE SEQUENCE [LARGE SCALE GENOMIC DNA]</scope>
    <source>
        <strain evidence="1">Glfc:IPQL:Cfum</strain>
    </source>
</reference>